<keyword evidence="5" id="KW-0274">FAD</keyword>
<keyword evidence="7" id="KW-0560">Oxidoreductase</keyword>
<dbReference type="AlphaFoldDB" id="A0A345CPR4"/>
<sequence length="424" mass="49394">MMGDFFKETDVVCIGLGPFNLSLSVLLHEAGFENYIAIEQKESFSWHEGMLLEGTTLQVPFLADLSTMVNPRSEFTYLNYLHEKNRLQKFFFFEDFKVPRREYNNYCQWACEKIKEKIIFDCAAISIKETKTGFAIQTSKGKIYTRKIVIGIGTVPYTPECVKQNKNIIHSSDFYKNQCKIKKNANITILGSGQSSAEIFKFLFNEQMENGKKKYFLNWLTRSQGLFQMEYSKFGLEFSSLDHTKFFYHGHGDKKKLVKSQAFIYKGISYSTISDIYNALYHRDINNDIDNYVLIHPFLDLIEIEQKNNIIMKFKNTRTEQNKTILTDYLICCTGYKYEIPAFLDKLKNKIKLTDKETIDLDFNYKVKYNGDGTIYVQNMEINTHGLTSPDLGYGAIRASIIANDIIGKHYYIEQKNNIFQNFD</sequence>
<evidence type="ECO:0000313" key="9">
    <source>
        <dbReference type="Proteomes" id="UP000264980"/>
    </source>
</evidence>
<keyword evidence="6" id="KW-0521">NADP</keyword>
<proteinExistence type="inferred from homology"/>
<dbReference type="GO" id="GO:0004497">
    <property type="term" value="F:monooxygenase activity"/>
    <property type="evidence" value="ECO:0007669"/>
    <property type="project" value="UniProtKB-KW"/>
</dbReference>
<comment type="similarity">
    <text evidence="3">Belongs to the lysine N(6)-hydroxylase/L-ornithine N(5)-oxygenase family.</text>
</comment>
<reference evidence="8 9" key="1">
    <citation type="submission" date="2016-01" db="EMBL/GenBank/DDBJ databases">
        <authorList>
            <person name="Oliw E.H."/>
        </authorList>
    </citation>
    <scope>NUCLEOTIDE SEQUENCE [LARGE SCALE GENOMIC DNA]</scope>
    <source>
        <strain evidence="8 9">MDcuke</strain>
    </source>
</reference>
<evidence type="ECO:0000256" key="6">
    <source>
        <dbReference type="ARBA" id="ARBA00022857"/>
    </source>
</evidence>
<comment type="cofactor">
    <cofactor evidence="1">
        <name>FAD</name>
        <dbReference type="ChEBI" id="CHEBI:57692"/>
    </cofactor>
</comment>
<dbReference type="PANTHER" id="PTHR42802:SF1">
    <property type="entry name" value="L-ORNITHINE N(5)-MONOOXYGENASE"/>
    <property type="match status" value="1"/>
</dbReference>
<evidence type="ECO:0000256" key="1">
    <source>
        <dbReference type="ARBA" id="ARBA00001974"/>
    </source>
</evidence>
<dbReference type="RefSeq" id="WP_051124400.1">
    <property type="nucleotide sequence ID" value="NZ_CP013970.1"/>
</dbReference>
<dbReference type="InterPro" id="IPR025700">
    <property type="entry name" value="Lys/Orn_oxygenase"/>
</dbReference>
<dbReference type="Pfam" id="PF13434">
    <property type="entry name" value="Lys_Orn_oxgnase"/>
    <property type="match status" value="1"/>
</dbReference>
<evidence type="ECO:0000256" key="4">
    <source>
        <dbReference type="ARBA" id="ARBA00022630"/>
    </source>
</evidence>
<comment type="pathway">
    <text evidence="2">Siderophore biosynthesis.</text>
</comment>
<name>A0A345CPR4_9GAMM</name>
<organism evidence="8 9">
    <name type="scientific">Erwinia tracheiphila</name>
    <dbReference type="NCBI Taxonomy" id="65700"/>
    <lineage>
        <taxon>Bacteria</taxon>
        <taxon>Pseudomonadati</taxon>
        <taxon>Pseudomonadota</taxon>
        <taxon>Gammaproteobacteria</taxon>
        <taxon>Enterobacterales</taxon>
        <taxon>Erwiniaceae</taxon>
        <taxon>Erwinia</taxon>
    </lineage>
</organism>
<gene>
    <name evidence="8" type="ORF">AV903_03815</name>
</gene>
<dbReference type="EMBL" id="CP013970">
    <property type="protein sequence ID" value="AXF75431.1"/>
    <property type="molecule type" value="Genomic_DNA"/>
</dbReference>
<dbReference type="PANTHER" id="PTHR42802">
    <property type="entry name" value="MONOOXYGENASE"/>
    <property type="match status" value="1"/>
</dbReference>
<evidence type="ECO:0000256" key="7">
    <source>
        <dbReference type="ARBA" id="ARBA00023002"/>
    </source>
</evidence>
<dbReference type="Gene3D" id="3.50.50.60">
    <property type="entry name" value="FAD/NAD(P)-binding domain"/>
    <property type="match status" value="1"/>
</dbReference>
<evidence type="ECO:0000256" key="3">
    <source>
        <dbReference type="ARBA" id="ARBA00007588"/>
    </source>
</evidence>
<evidence type="ECO:0000313" key="8">
    <source>
        <dbReference type="EMBL" id="AXF75431.1"/>
    </source>
</evidence>
<protein>
    <submittedName>
        <fullName evidence="8">Lysine 6-monooxygenase</fullName>
    </submittedName>
</protein>
<dbReference type="SUPFAM" id="SSF51905">
    <property type="entry name" value="FAD/NAD(P)-binding domain"/>
    <property type="match status" value="1"/>
</dbReference>
<accession>A0A345CPR4</accession>
<evidence type="ECO:0000256" key="5">
    <source>
        <dbReference type="ARBA" id="ARBA00022827"/>
    </source>
</evidence>
<keyword evidence="8" id="KW-0503">Monooxygenase</keyword>
<keyword evidence="4" id="KW-0285">Flavoprotein</keyword>
<evidence type="ECO:0000256" key="2">
    <source>
        <dbReference type="ARBA" id="ARBA00004924"/>
    </source>
</evidence>
<dbReference type="InterPro" id="IPR036188">
    <property type="entry name" value="FAD/NAD-bd_sf"/>
</dbReference>
<dbReference type="Proteomes" id="UP000264980">
    <property type="component" value="Chromosome"/>
</dbReference>